<dbReference type="InterPro" id="IPR015943">
    <property type="entry name" value="WD40/YVTN_repeat-like_dom_sf"/>
</dbReference>
<proteinExistence type="predicted"/>
<organism evidence="4 5">
    <name type="scientific">Crucibulum laeve</name>
    <dbReference type="NCBI Taxonomy" id="68775"/>
    <lineage>
        <taxon>Eukaryota</taxon>
        <taxon>Fungi</taxon>
        <taxon>Dikarya</taxon>
        <taxon>Basidiomycota</taxon>
        <taxon>Agaricomycotina</taxon>
        <taxon>Agaricomycetes</taxon>
        <taxon>Agaricomycetidae</taxon>
        <taxon>Agaricales</taxon>
        <taxon>Agaricineae</taxon>
        <taxon>Nidulariaceae</taxon>
        <taxon>Crucibulum</taxon>
    </lineage>
</organism>
<sequence>MADDSSTTAVPSPPFDSISAVKYSPTNPDQLLVSSWDTTVRFYEVGEKGVKESEAKAKFDHRAAVLSCCFSDAAHAYSGGLDTSVRELDLSTERIANLGSHSDSISTMAWSRESNCLITGSWDRTLRFWDPRAQSHQQSSHDTPERIYSLDLVNNTLVVAMASRLFNIYDIRKMDQPAQQRESSLKYMTRSLACMPDGQGYATASVEGRIAVEYFDPSPAAQEKKYAFKCHRQTIDDVDHVWPVNALAFHPIFNTFASAGSDGTVSIWDHKVKKRLRQYPKFSAPVAAIAFNCDGTKLAVGASYTWDEGEAGLKTAQSPAVLVRKLGDEIKPKGWAG</sequence>
<dbReference type="SMART" id="SM00320">
    <property type="entry name" value="WD40"/>
    <property type="match status" value="5"/>
</dbReference>
<dbReference type="SUPFAM" id="SSF50978">
    <property type="entry name" value="WD40 repeat-like"/>
    <property type="match status" value="1"/>
</dbReference>
<dbReference type="OrthoDB" id="10262475at2759"/>
<evidence type="ECO:0000256" key="3">
    <source>
        <dbReference type="PROSITE-ProRule" id="PRU00221"/>
    </source>
</evidence>
<dbReference type="InterPro" id="IPR018223">
    <property type="entry name" value="Arginosuc_synth_CS"/>
</dbReference>
<keyword evidence="5" id="KW-1185">Reference proteome</keyword>
<dbReference type="Pfam" id="PF00400">
    <property type="entry name" value="WD40"/>
    <property type="match status" value="2"/>
</dbReference>
<feature type="repeat" description="WD" evidence="3">
    <location>
        <begin position="237"/>
        <end position="278"/>
    </location>
</feature>
<dbReference type="InterPro" id="IPR001680">
    <property type="entry name" value="WD40_rpt"/>
</dbReference>
<dbReference type="GO" id="GO:0004055">
    <property type="term" value="F:argininosuccinate synthase activity"/>
    <property type="evidence" value="ECO:0007669"/>
    <property type="project" value="InterPro"/>
</dbReference>
<dbReference type="Gene3D" id="2.130.10.10">
    <property type="entry name" value="YVTN repeat-like/Quinoprotein amine dehydrogenase"/>
    <property type="match status" value="1"/>
</dbReference>
<dbReference type="PROSITE" id="PS50294">
    <property type="entry name" value="WD_REPEATS_REGION"/>
    <property type="match status" value="2"/>
</dbReference>
<evidence type="ECO:0000313" key="5">
    <source>
        <dbReference type="Proteomes" id="UP000308652"/>
    </source>
</evidence>
<reference evidence="4 5" key="1">
    <citation type="journal article" date="2019" name="Nat. Ecol. Evol.">
        <title>Megaphylogeny resolves global patterns of mushroom evolution.</title>
        <authorList>
            <person name="Varga T."/>
            <person name="Krizsan K."/>
            <person name="Foldi C."/>
            <person name="Dima B."/>
            <person name="Sanchez-Garcia M."/>
            <person name="Sanchez-Ramirez S."/>
            <person name="Szollosi G.J."/>
            <person name="Szarkandi J.G."/>
            <person name="Papp V."/>
            <person name="Albert L."/>
            <person name="Andreopoulos W."/>
            <person name="Angelini C."/>
            <person name="Antonin V."/>
            <person name="Barry K.W."/>
            <person name="Bougher N.L."/>
            <person name="Buchanan P."/>
            <person name="Buyck B."/>
            <person name="Bense V."/>
            <person name="Catcheside P."/>
            <person name="Chovatia M."/>
            <person name="Cooper J."/>
            <person name="Damon W."/>
            <person name="Desjardin D."/>
            <person name="Finy P."/>
            <person name="Geml J."/>
            <person name="Haridas S."/>
            <person name="Hughes K."/>
            <person name="Justo A."/>
            <person name="Karasinski D."/>
            <person name="Kautmanova I."/>
            <person name="Kiss B."/>
            <person name="Kocsube S."/>
            <person name="Kotiranta H."/>
            <person name="LaButti K.M."/>
            <person name="Lechner B.E."/>
            <person name="Liimatainen K."/>
            <person name="Lipzen A."/>
            <person name="Lukacs Z."/>
            <person name="Mihaltcheva S."/>
            <person name="Morgado L.N."/>
            <person name="Niskanen T."/>
            <person name="Noordeloos M.E."/>
            <person name="Ohm R.A."/>
            <person name="Ortiz-Santana B."/>
            <person name="Ovrebo C."/>
            <person name="Racz N."/>
            <person name="Riley R."/>
            <person name="Savchenko A."/>
            <person name="Shiryaev A."/>
            <person name="Soop K."/>
            <person name="Spirin V."/>
            <person name="Szebenyi C."/>
            <person name="Tomsovsky M."/>
            <person name="Tulloss R.E."/>
            <person name="Uehling J."/>
            <person name="Grigoriev I.V."/>
            <person name="Vagvolgyi C."/>
            <person name="Papp T."/>
            <person name="Martin F.M."/>
            <person name="Miettinen O."/>
            <person name="Hibbett D.S."/>
            <person name="Nagy L.G."/>
        </authorList>
    </citation>
    <scope>NUCLEOTIDE SEQUENCE [LARGE SCALE GENOMIC DNA]</scope>
    <source>
        <strain evidence="4 5">CBS 166.37</strain>
    </source>
</reference>
<dbReference type="STRING" id="68775.A0A5C3M227"/>
<dbReference type="InterPro" id="IPR036322">
    <property type="entry name" value="WD40_repeat_dom_sf"/>
</dbReference>
<dbReference type="PROSITE" id="PS00564">
    <property type="entry name" value="ARGININOSUCCIN_SYN_1"/>
    <property type="match status" value="1"/>
</dbReference>
<dbReference type="InterPro" id="IPR020472">
    <property type="entry name" value="WD40_PAC1"/>
</dbReference>
<dbReference type="EMBL" id="ML213600">
    <property type="protein sequence ID" value="TFK39202.1"/>
    <property type="molecule type" value="Genomic_DNA"/>
</dbReference>
<feature type="repeat" description="WD" evidence="3">
    <location>
        <begin position="98"/>
        <end position="139"/>
    </location>
</feature>
<name>A0A5C3M227_9AGAR</name>
<dbReference type="PROSITE" id="PS50082">
    <property type="entry name" value="WD_REPEATS_2"/>
    <property type="match status" value="2"/>
</dbReference>
<dbReference type="PRINTS" id="PR00320">
    <property type="entry name" value="GPROTEINBRPT"/>
</dbReference>
<dbReference type="PANTHER" id="PTHR10971">
    <property type="entry name" value="MRNA EXPORT FACTOR AND BUB3"/>
    <property type="match status" value="1"/>
</dbReference>
<keyword evidence="1 3" id="KW-0853">WD repeat</keyword>
<dbReference type="Proteomes" id="UP000308652">
    <property type="component" value="Unassembled WGS sequence"/>
</dbReference>
<accession>A0A5C3M227</accession>
<evidence type="ECO:0000313" key="4">
    <source>
        <dbReference type="EMBL" id="TFK39202.1"/>
    </source>
</evidence>
<dbReference type="AlphaFoldDB" id="A0A5C3M227"/>
<dbReference type="GO" id="GO:0005524">
    <property type="term" value="F:ATP binding"/>
    <property type="evidence" value="ECO:0007669"/>
    <property type="project" value="InterPro"/>
</dbReference>
<keyword evidence="2" id="KW-0677">Repeat</keyword>
<protein>
    <submittedName>
        <fullName evidence="4">WD40-repeat-containing domain protein</fullName>
    </submittedName>
</protein>
<evidence type="ECO:0000256" key="2">
    <source>
        <dbReference type="ARBA" id="ARBA00022737"/>
    </source>
</evidence>
<evidence type="ECO:0000256" key="1">
    <source>
        <dbReference type="ARBA" id="ARBA00022574"/>
    </source>
</evidence>
<dbReference type="GO" id="GO:0006526">
    <property type="term" value="P:L-arginine biosynthetic process"/>
    <property type="evidence" value="ECO:0007669"/>
    <property type="project" value="InterPro"/>
</dbReference>
<gene>
    <name evidence="4" type="ORF">BDQ12DRAFT_682349</name>
</gene>